<sequence>MITVTHDFKLKPNQSQIETIETYLEACRRVYNYALRERKDWVNSRKSPINCCSIHSEYIISPETPRPTYNSQCKSLTEAKKIYPGLNFPHSQVLQQTLRQLEAAFVNMWERSFGFPRFKKCMRSFVYPSVKNEWVGDNWVNLPKIGKVKIRRSRPTPEGFLLKQIRVVKRASGYFVLLVYQLAIDVPNVPIHGHPLGVDIGLDFYLATSDGELIKRPRFFNRLSGQLKLLQRRLKNKKKGSNNWLKLQSKIAKLHQKIHSSRKDWHYKLAHRLCDTAGMIFVEDINFKAWAKGLFGKHTLDAGFGQFFEILSYVCWKRDVFFLKVNKDYTSQICPNCNTHIGKKSLNERIHSCSCGYTTNRDTAASQVIRNRGLIAVGQPVIQNACGEVLSGFDSNIRLSEDSLKQESNRFIGWSVKRINLVL</sequence>
<dbReference type="GO" id="GO:0046872">
    <property type="term" value="F:metal ion binding"/>
    <property type="evidence" value="ECO:0007669"/>
    <property type="project" value="UniProtKB-KW"/>
</dbReference>
<evidence type="ECO:0000256" key="3">
    <source>
        <dbReference type="ARBA" id="ARBA00022723"/>
    </source>
</evidence>
<dbReference type="NCBIfam" id="NF040570">
    <property type="entry name" value="guided_TnpB"/>
    <property type="match status" value="1"/>
</dbReference>
<evidence type="ECO:0000259" key="9">
    <source>
        <dbReference type="Pfam" id="PF12323"/>
    </source>
</evidence>
<accession>A0A2T1LVI5</accession>
<dbReference type="EMBL" id="PXOH01000018">
    <property type="protein sequence ID" value="PSF35735.1"/>
    <property type="molecule type" value="Genomic_DNA"/>
</dbReference>
<evidence type="ECO:0000256" key="6">
    <source>
        <dbReference type="ARBA" id="ARBA00023172"/>
    </source>
</evidence>
<dbReference type="GO" id="GO:0006310">
    <property type="term" value="P:DNA recombination"/>
    <property type="evidence" value="ECO:0007669"/>
    <property type="project" value="UniProtKB-KW"/>
</dbReference>
<keyword evidence="2" id="KW-0815">Transposition</keyword>
<evidence type="ECO:0000313" key="11">
    <source>
        <dbReference type="Proteomes" id="UP000239001"/>
    </source>
</evidence>
<keyword evidence="6" id="KW-0233">DNA recombination</keyword>
<evidence type="ECO:0000256" key="2">
    <source>
        <dbReference type="ARBA" id="ARBA00022578"/>
    </source>
</evidence>
<dbReference type="RefSeq" id="WP_106457843.1">
    <property type="nucleotide sequence ID" value="NZ_PXOH01000018.1"/>
</dbReference>
<keyword evidence="3" id="KW-0479">Metal-binding</keyword>
<dbReference type="Proteomes" id="UP000239001">
    <property type="component" value="Unassembled WGS sequence"/>
</dbReference>
<keyword evidence="4" id="KW-0862">Zinc</keyword>
<proteinExistence type="inferred from homology"/>
<organism evidence="10 11">
    <name type="scientific">Aphanothece hegewaldii CCALA 016</name>
    <dbReference type="NCBI Taxonomy" id="2107694"/>
    <lineage>
        <taxon>Bacteria</taxon>
        <taxon>Bacillati</taxon>
        <taxon>Cyanobacteriota</taxon>
        <taxon>Cyanophyceae</taxon>
        <taxon>Oscillatoriophycideae</taxon>
        <taxon>Chroococcales</taxon>
        <taxon>Aphanothecaceae</taxon>
        <taxon>Aphanothece</taxon>
    </lineage>
</organism>
<comment type="caution">
    <text evidence="10">The sequence shown here is derived from an EMBL/GenBank/DDBJ whole genome shotgun (WGS) entry which is preliminary data.</text>
</comment>
<dbReference type="Pfam" id="PF12323">
    <property type="entry name" value="HTH_OrfB_IS605"/>
    <property type="match status" value="1"/>
</dbReference>
<evidence type="ECO:0000256" key="4">
    <source>
        <dbReference type="ARBA" id="ARBA00022833"/>
    </source>
</evidence>
<dbReference type="InterPro" id="IPR021027">
    <property type="entry name" value="Transposase_put_HTH"/>
</dbReference>
<dbReference type="InterPro" id="IPR001959">
    <property type="entry name" value="Transposase"/>
</dbReference>
<gene>
    <name evidence="10" type="ORF">C7H19_15590</name>
</gene>
<dbReference type="InterPro" id="IPR010095">
    <property type="entry name" value="Cas12f1-like_TNB"/>
</dbReference>
<dbReference type="OrthoDB" id="466512at2"/>
<reference evidence="10 11" key="1">
    <citation type="submission" date="2018-03" db="EMBL/GenBank/DDBJ databases">
        <title>The ancient ancestry and fast evolution of plastids.</title>
        <authorList>
            <person name="Moore K.R."/>
            <person name="Magnabosco C."/>
            <person name="Momper L."/>
            <person name="Gold D.A."/>
            <person name="Bosak T."/>
            <person name="Fournier G.P."/>
        </authorList>
    </citation>
    <scope>NUCLEOTIDE SEQUENCE [LARGE SCALE GENOMIC DNA]</scope>
    <source>
        <strain evidence="10 11">CCALA 016</strain>
    </source>
</reference>
<keyword evidence="5" id="KW-0238">DNA-binding</keyword>
<evidence type="ECO:0000256" key="1">
    <source>
        <dbReference type="ARBA" id="ARBA00008761"/>
    </source>
</evidence>
<dbReference type="Pfam" id="PF07282">
    <property type="entry name" value="Cas12f1-like_TNB"/>
    <property type="match status" value="1"/>
</dbReference>
<evidence type="ECO:0000313" key="10">
    <source>
        <dbReference type="EMBL" id="PSF35735.1"/>
    </source>
</evidence>
<dbReference type="Pfam" id="PF01385">
    <property type="entry name" value="OrfB_IS605"/>
    <property type="match status" value="1"/>
</dbReference>
<keyword evidence="11" id="KW-1185">Reference proteome</keyword>
<feature type="domain" description="Cas12f1-like TNB" evidence="8">
    <location>
        <begin position="304"/>
        <end position="369"/>
    </location>
</feature>
<feature type="domain" description="Transposase putative helix-turn-helix" evidence="9">
    <location>
        <begin position="2"/>
        <end position="46"/>
    </location>
</feature>
<evidence type="ECO:0000256" key="5">
    <source>
        <dbReference type="ARBA" id="ARBA00023125"/>
    </source>
</evidence>
<dbReference type="GO" id="GO:0032196">
    <property type="term" value="P:transposition"/>
    <property type="evidence" value="ECO:0007669"/>
    <property type="project" value="UniProtKB-KW"/>
</dbReference>
<comment type="similarity">
    <text evidence="1">In the C-terminal section; belongs to the transposase 35 family.</text>
</comment>
<evidence type="ECO:0000259" key="8">
    <source>
        <dbReference type="Pfam" id="PF07282"/>
    </source>
</evidence>
<reference evidence="10 11" key="2">
    <citation type="submission" date="2018-03" db="EMBL/GenBank/DDBJ databases">
        <authorList>
            <person name="Keele B.F."/>
        </authorList>
    </citation>
    <scope>NUCLEOTIDE SEQUENCE [LARGE SCALE GENOMIC DNA]</scope>
    <source>
        <strain evidence="10 11">CCALA 016</strain>
    </source>
</reference>
<dbReference type="GO" id="GO:0003677">
    <property type="term" value="F:DNA binding"/>
    <property type="evidence" value="ECO:0007669"/>
    <property type="project" value="UniProtKB-KW"/>
</dbReference>
<dbReference type="AlphaFoldDB" id="A0A2T1LVI5"/>
<feature type="domain" description="Probable transposase IS891/IS1136/IS1341" evidence="7">
    <location>
        <begin position="187"/>
        <end position="289"/>
    </location>
</feature>
<evidence type="ECO:0000259" key="7">
    <source>
        <dbReference type="Pfam" id="PF01385"/>
    </source>
</evidence>
<protein>
    <submittedName>
        <fullName evidence="10">Transposase</fullName>
    </submittedName>
</protein>
<name>A0A2T1LVI5_9CHRO</name>